<dbReference type="GO" id="GO:0005886">
    <property type="term" value="C:plasma membrane"/>
    <property type="evidence" value="ECO:0007669"/>
    <property type="project" value="UniProtKB-SubCell"/>
</dbReference>
<evidence type="ECO:0000313" key="8">
    <source>
        <dbReference type="Proteomes" id="UP000019140"/>
    </source>
</evidence>
<dbReference type="Pfam" id="PF00664">
    <property type="entry name" value="ABC_membrane"/>
    <property type="match status" value="1"/>
</dbReference>
<organism evidence="7 8">
    <name type="scientific">Candidatus Entotheonella gemina</name>
    <dbReference type="NCBI Taxonomy" id="1429439"/>
    <lineage>
        <taxon>Bacteria</taxon>
        <taxon>Pseudomonadati</taxon>
        <taxon>Nitrospinota/Tectimicrobiota group</taxon>
        <taxon>Candidatus Tectimicrobiota</taxon>
        <taxon>Candidatus Entotheonellia</taxon>
        <taxon>Candidatus Entotheonellales</taxon>
        <taxon>Candidatus Entotheonellaceae</taxon>
        <taxon>Candidatus Entotheonella</taxon>
    </lineage>
</organism>
<keyword evidence="3 5" id="KW-1133">Transmembrane helix</keyword>
<proteinExistence type="predicted"/>
<reference evidence="7 8" key="1">
    <citation type="journal article" date="2014" name="Nature">
        <title>An environmental bacterial taxon with a large and distinct metabolic repertoire.</title>
        <authorList>
            <person name="Wilson M.C."/>
            <person name="Mori T."/>
            <person name="Ruckert C."/>
            <person name="Uria A.R."/>
            <person name="Helf M.J."/>
            <person name="Takada K."/>
            <person name="Gernert C."/>
            <person name="Steffens U.A."/>
            <person name="Heycke N."/>
            <person name="Schmitt S."/>
            <person name="Rinke C."/>
            <person name="Helfrich E.J."/>
            <person name="Brachmann A.O."/>
            <person name="Gurgui C."/>
            <person name="Wakimoto T."/>
            <person name="Kracht M."/>
            <person name="Crusemann M."/>
            <person name="Hentschel U."/>
            <person name="Abe I."/>
            <person name="Matsunaga S."/>
            <person name="Kalinowski J."/>
            <person name="Takeyama H."/>
            <person name="Piel J."/>
        </authorList>
    </citation>
    <scope>NUCLEOTIDE SEQUENCE [LARGE SCALE GENOMIC DNA]</scope>
    <source>
        <strain evidence="8">TSY2</strain>
    </source>
</reference>
<comment type="subcellular location">
    <subcellularLocation>
        <location evidence="1">Cell membrane</location>
        <topology evidence="1">Multi-pass membrane protein</topology>
    </subcellularLocation>
</comment>
<keyword evidence="2 5" id="KW-0812">Transmembrane</keyword>
<dbReference type="InterPro" id="IPR011527">
    <property type="entry name" value="ABC1_TM_dom"/>
</dbReference>
<accession>W4MEZ4</accession>
<feature type="transmembrane region" description="Helical" evidence="5">
    <location>
        <begin position="329"/>
        <end position="362"/>
    </location>
</feature>
<dbReference type="Proteomes" id="UP000019140">
    <property type="component" value="Unassembled WGS sequence"/>
</dbReference>
<dbReference type="InterPro" id="IPR039421">
    <property type="entry name" value="Type_1_exporter"/>
</dbReference>
<keyword evidence="4 5" id="KW-0472">Membrane</keyword>
<dbReference type="AlphaFoldDB" id="W4MEZ4"/>
<gene>
    <name evidence="7" type="ORF">ETSY2_05060</name>
</gene>
<evidence type="ECO:0000256" key="1">
    <source>
        <dbReference type="ARBA" id="ARBA00004651"/>
    </source>
</evidence>
<comment type="caution">
    <text evidence="7">The sequence shown here is derived from an EMBL/GenBank/DDBJ whole genome shotgun (WGS) entry which is preliminary data.</text>
</comment>
<evidence type="ECO:0000256" key="4">
    <source>
        <dbReference type="ARBA" id="ARBA00023136"/>
    </source>
</evidence>
<dbReference type="GO" id="GO:0015421">
    <property type="term" value="F:ABC-type oligopeptide transporter activity"/>
    <property type="evidence" value="ECO:0007669"/>
    <property type="project" value="TreeGrafter"/>
</dbReference>
<dbReference type="SUPFAM" id="SSF90123">
    <property type="entry name" value="ABC transporter transmembrane region"/>
    <property type="match status" value="1"/>
</dbReference>
<evidence type="ECO:0000256" key="5">
    <source>
        <dbReference type="SAM" id="Phobius"/>
    </source>
</evidence>
<feature type="domain" description="ABC transmembrane type-1" evidence="6">
    <location>
        <begin position="83"/>
        <end position="367"/>
    </location>
</feature>
<dbReference type="Gene3D" id="1.20.1560.10">
    <property type="entry name" value="ABC transporter type 1, transmembrane domain"/>
    <property type="match status" value="1"/>
</dbReference>
<sequence length="394" mass="43384">MIAFAGSYAVAKSSNKKSSNKKKSPAQLLTHQSKMALNGQKLPRQTATKTLPQYASASAVSQRPINPIAHLLKMANTKPRHLIVAVLASVAAGFLELLPMLLFGLVVQTATLGRSSFLARLGVVGLRSQLLLIGLALALTFGLAELLDYVQRKKWRHLSRVIEHNMRVDILAHVQHLDLAYLDSQSSDKLAHVIYDDTGLVDRFLEFGINDLIRATVLLVTIGIVFLILSPLLAGFAVLIQPLLIWFVRTSQKRLAPRYRELDEETNRFHHLLANNLAGLPTVKSFTAEDFEIERTVKASEAVRQTNVRAADASSADTSLIRGLFSGSLSAILTLTGLLVVSGAMPLSVFLVIIPFIGIILLQMRNMDQNYDLYKRATSAAERILQVLETKSIF</sequence>
<feature type="transmembrane region" description="Helical" evidence="5">
    <location>
        <begin position="130"/>
        <end position="150"/>
    </location>
</feature>
<protein>
    <recommendedName>
        <fullName evidence="6">ABC transmembrane type-1 domain-containing protein</fullName>
    </recommendedName>
</protein>
<dbReference type="PANTHER" id="PTHR43394">
    <property type="entry name" value="ATP-DEPENDENT PERMEASE MDL1, MITOCHONDRIAL"/>
    <property type="match status" value="1"/>
</dbReference>
<evidence type="ECO:0000256" key="2">
    <source>
        <dbReference type="ARBA" id="ARBA00022692"/>
    </source>
</evidence>
<name>W4MEZ4_9BACT</name>
<keyword evidence="8" id="KW-1185">Reference proteome</keyword>
<dbReference type="HOGENOM" id="CLU_000604_84_3_7"/>
<evidence type="ECO:0000259" key="6">
    <source>
        <dbReference type="PROSITE" id="PS50929"/>
    </source>
</evidence>
<feature type="transmembrane region" description="Helical" evidence="5">
    <location>
        <begin position="82"/>
        <end position="110"/>
    </location>
</feature>
<evidence type="ECO:0000256" key="3">
    <source>
        <dbReference type="ARBA" id="ARBA00022989"/>
    </source>
</evidence>
<feature type="transmembrane region" description="Helical" evidence="5">
    <location>
        <begin position="217"/>
        <end position="248"/>
    </location>
</feature>
<dbReference type="PROSITE" id="PS50929">
    <property type="entry name" value="ABC_TM1F"/>
    <property type="match status" value="1"/>
</dbReference>
<dbReference type="InterPro" id="IPR036640">
    <property type="entry name" value="ABC1_TM_sf"/>
</dbReference>
<evidence type="ECO:0000313" key="7">
    <source>
        <dbReference type="EMBL" id="ETX08496.1"/>
    </source>
</evidence>
<dbReference type="GO" id="GO:0005524">
    <property type="term" value="F:ATP binding"/>
    <property type="evidence" value="ECO:0007669"/>
    <property type="project" value="InterPro"/>
</dbReference>
<dbReference type="EMBL" id="AZHX01000204">
    <property type="protein sequence ID" value="ETX08496.1"/>
    <property type="molecule type" value="Genomic_DNA"/>
</dbReference>
<feature type="non-terminal residue" evidence="7">
    <location>
        <position position="394"/>
    </location>
</feature>
<dbReference type="PANTHER" id="PTHR43394:SF1">
    <property type="entry name" value="ATP-BINDING CASSETTE SUB-FAMILY B MEMBER 10, MITOCHONDRIAL"/>
    <property type="match status" value="1"/>
</dbReference>